<evidence type="ECO:0000313" key="15">
    <source>
        <dbReference type="Proteomes" id="UP000000673"/>
    </source>
</evidence>
<reference evidence="13" key="2">
    <citation type="submission" date="2010-05" db="EMBL/GenBank/DDBJ databases">
        <authorList>
            <person name="Almeida L.G."/>
            <person name="Nicolas M.F."/>
            <person name="Souza R.C."/>
            <person name="Vasconcelos A.T.R."/>
        </authorList>
    </citation>
    <scope>NUCLEOTIDE SEQUENCE</scope>
</reference>
<comment type="subcellular location">
    <subcellularLocation>
        <location evidence="3">Cell membrane</location>
    </subcellularLocation>
    <subcellularLocation>
        <location evidence="2">Endomembrane system</location>
        <topology evidence="2">Peripheral membrane protein</topology>
    </subcellularLocation>
    <subcellularLocation>
        <location evidence="1">Endoplasmic reticulum membrane</location>
        <topology evidence="1">Single-pass type IV membrane protein</topology>
    </subcellularLocation>
</comment>
<dbReference type="EnsemblMetazoa" id="ADAC000759-RA">
    <property type="protein sequence ID" value="ADAC000759-PA"/>
    <property type="gene ID" value="ADAC000759"/>
</dbReference>
<evidence type="ECO:0000256" key="11">
    <source>
        <dbReference type="ARBA" id="ARBA00023136"/>
    </source>
</evidence>
<reference evidence="13 15" key="1">
    <citation type="journal article" date="2010" name="BMC Genomics">
        <title>Combination of measures distinguishes pre-miRNAs from other stem-loops in the genome of the newly sequenced Anopheles darlingi.</title>
        <authorList>
            <person name="Mendes N.D."/>
            <person name="Freitas A.T."/>
            <person name="Vasconcelos A.T."/>
            <person name="Sagot M.F."/>
        </authorList>
    </citation>
    <scope>NUCLEOTIDE SEQUENCE</scope>
</reference>
<dbReference type="InterPro" id="IPR003409">
    <property type="entry name" value="MORN"/>
</dbReference>
<dbReference type="GO" id="GO:0005886">
    <property type="term" value="C:plasma membrane"/>
    <property type="evidence" value="ECO:0007669"/>
    <property type="project" value="UniProtKB-SubCell"/>
</dbReference>
<gene>
    <name evidence="13" type="ORF">AND_000759</name>
</gene>
<reference evidence="13" key="3">
    <citation type="journal article" date="2013" name="Nucleic Acids Res.">
        <title>The genome of Anopheles darlingi, the main neotropical malaria vector.</title>
        <authorList>
            <person name="Marinotti O."/>
            <person name="Cerqueira G.C."/>
            <person name="de Almeida L.G."/>
            <person name="Ferro M.I."/>
            <person name="Loreto E.L."/>
            <person name="Zaha A."/>
            <person name="Teixeira S.M."/>
            <person name="Wespiser A.R."/>
            <person name="Almeida E Silva A."/>
            <person name="Schlindwein A.D."/>
            <person name="Pacheco A.C."/>
            <person name="Silva A.L."/>
            <person name="Graveley B.R."/>
            <person name="Walenz B.P."/>
            <person name="Lima Bde A."/>
            <person name="Ribeiro C.A."/>
            <person name="Nunes-Silva C.G."/>
            <person name="de Carvalho C.R."/>
            <person name="Soares C.M."/>
            <person name="de Menezes C.B."/>
            <person name="Matiolli C."/>
            <person name="Caffrey D."/>
            <person name="Araujo D.A."/>
            <person name="de Oliveira D.M."/>
            <person name="Golenbock D."/>
            <person name="Grisard E.C."/>
            <person name="Fantinatti-Garboggini F."/>
            <person name="de Carvalho F.M."/>
            <person name="Barcellos F.G."/>
            <person name="Prosdocimi F."/>
            <person name="May G."/>
            <person name="Azevedo Junior G.M."/>
            <person name="Guimaraes G.M."/>
            <person name="Goldman G.H."/>
            <person name="Padilha I.Q."/>
            <person name="Batista Jda S."/>
            <person name="Ferro J.A."/>
            <person name="Ribeiro J.M."/>
            <person name="Fietto J.L."/>
            <person name="Dabbas K.M."/>
            <person name="Cerdeira L."/>
            <person name="Agnez-Lima L.F."/>
            <person name="Brocchi M."/>
            <person name="de Carvalho M.O."/>
            <person name="Teixeira Mde M."/>
            <person name="Diniz Maia Mde M."/>
            <person name="Goldman M.H."/>
            <person name="Cruz Schneider M.P."/>
            <person name="Felipe M.S."/>
            <person name="Hungria M."/>
            <person name="Nicolas M.F."/>
            <person name="Pereira M."/>
            <person name="Montes M.A."/>
            <person name="Cantao M.E."/>
            <person name="Vincentz M."/>
            <person name="Rafael M.S."/>
            <person name="Silverman N."/>
            <person name="Stoco P.H."/>
            <person name="Souza R.C."/>
            <person name="Vicentini R."/>
            <person name="Gazzinelli R.T."/>
            <person name="Neves Rde O."/>
            <person name="Silva R."/>
            <person name="Astolfi-Filho S."/>
            <person name="Maciel T.E."/>
            <person name="Urmenyi T.P."/>
            <person name="Tadei W.P."/>
            <person name="Camargo E.P."/>
            <person name="de Vasconcelos A.T."/>
        </authorList>
    </citation>
    <scope>NUCLEOTIDE SEQUENCE</scope>
</reference>
<evidence type="ECO:0000256" key="6">
    <source>
        <dbReference type="ARBA" id="ARBA00022553"/>
    </source>
</evidence>
<evidence type="ECO:0000256" key="7">
    <source>
        <dbReference type="ARBA" id="ARBA00022692"/>
    </source>
</evidence>
<dbReference type="Pfam" id="PF02493">
    <property type="entry name" value="MORN"/>
    <property type="match status" value="8"/>
</dbReference>
<keyword evidence="9" id="KW-0256">Endoplasmic reticulum</keyword>
<feature type="compositionally biased region" description="Basic and acidic residues" evidence="12">
    <location>
        <begin position="210"/>
        <end position="220"/>
    </location>
</feature>
<dbReference type="FunFam" id="2.20.110.10:FF:000003">
    <property type="entry name" value="Junctophilin"/>
    <property type="match status" value="1"/>
</dbReference>
<dbReference type="GO" id="GO:0005789">
    <property type="term" value="C:endoplasmic reticulum membrane"/>
    <property type="evidence" value="ECO:0007669"/>
    <property type="project" value="UniProtKB-SubCell"/>
</dbReference>
<organism evidence="13">
    <name type="scientific">Anopheles darlingi</name>
    <name type="common">Mosquito</name>
    <dbReference type="NCBI Taxonomy" id="43151"/>
    <lineage>
        <taxon>Eukaryota</taxon>
        <taxon>Metazoa</taxon>
        <taxon>Ecdysozoa</taxon>
        <taxon>Arthropoda</taxon>
        <taxon>Hexapoda</taxon>
        <taxon>Insecta</taxon>
        <taxon>Pterygota</taxon>
        <taxon>Neoptera</taxon>
        <taxon>Endopterygota</taxon>
        <taxon>Diptera</taxon>
        <taxon>Nematocera</taxon>
        <taxon>Culicoidea</taxon>
        <taxon>Culicidae</taxon>
        <taxon>Anophelinae</taxon>
        <taxon>Anopheles</taxon>
    </lineage>
</organism>
<evidence type="ECO:0000256" key="9">
    <source>
        <dbReference type="ARBA" id="ARBA00022824"/>
    </source>
</evidence>
<dbReference type="AlphaFoldDB" id="W5JTI3"/>
<keyword evidence="5" id="KW-1003">Cell membrane</keyword>
<reference evidence="14" key="4">
    <citation type="submission" date="2015-06" db="UniProtKB">
        <authorList>
            <consortium name="EnsemblMetazoa"/>
        </authorList>
    </citation>
    <scope>IDENTIFICATION</scope>
</reference>
<evidence type="ECO:0000256" key="12">
    <source>
        <dbReference type="SAM" id="MobiDB-lite"/>
    </source>
</evidence>
<keyword evidence="6" id="KW-0597">Phosphoprotein</keyword>
<dbReference type="OMA" id="THCAADH"/>
<accession>W5JTI3</accession>
<dbReference type="eggNOG" id="KOG0231">
    <property type="taxonomic scope" value="Eukaryota"/>
</dbReference>
<keyword evidence="7" id="KW-0812">Transmembrane</keyword>
<dbReference type="Gene3D" id="2.20.110.10">
    <property type="entry name" value="Histone H3 K4-specific methyltransferase SET7/9 N-terminal domain"/>
    <property type="match status" value="3"/>
</dbReference>
<dbReference type="STRING" id="43151.W5JTI3"/>
<feature type="compositionally biased region" description="Polar residues" evidence="12">
    <location>
        <begin position="272"/>
        <end position="297"/>
    </location>
</feature>
<evidence type="ECO:0000256" key="4">
    <source>
        <dbReference type="ARBA" id="ARBA00008599"/>
    </source>
</evidence>
<evidence type="ECO:0000313" key="14">
    <source>
        <dbReference type="EnsemblMetazoa" id="ADAC000759-PA"/>
    </source>
</evidence>
<feature type="compositionally biased region" description="Basic and acidic residues" evidence="12">
    <location>
        <begin position="696"/>
        <end position="714"/>
    </location>
</feature>
<proteinExistence type="inferred from homology"/>
<evidence type="ECO:0000256" key="8">
    <source>
        <dbReference type="ARBA" id="ARBA00022737"/>
    </source>
</evidence>
<keyword evidence="10" id="KW-1133">Transmembrane helix</keyword>
<feature type="region of interest" description="Disordered" evidence="12">
    <location>
        <begin position="633"/>
        <end position="727"/>
    </location>
</feature>
<evidence type="ECO:0000313" key="13">
    <source>
        <dbReference type="EMBL" id="ETN67431.1"/>
    </source>
</evidence>
<dbReference type="PANTHER" id="PTHR23085">
    <property type="entry name" value="GH28348P"/>
    <property type="match status" value="1"/>
</dbReference>
<evidence type="ECO:0000256" key="1">
    <source>
        <dbReference type="ARBA" id="ARBA00004163"/>
    </source>
</evidence>
<evidence type="ECO:0000256" key="3">
    <source>
        <dbReference type="ARBA" id="ARBA00004236"/>
    </source>
</evidence>
<evidence type="ECO:0000256" key="10">
    <source>
        <dbReference type="ARBA" id="ARBA00022989"/>
    </source>
</evidence>
<dbReference type="InterPro" id="IPR017191">
    <property type="entry name" value="Junctophilin"/>
</dbReference>
<feature type="region of interest" description="Disordered" evidence="12">
    <location>
        <begin position="252"/>
        <end position="297"/>
    </location>
</feature>
<protein>
    <submittedName>
        <fullName evidence="13">Junctophilin-1</fullName>
    </submittedName>
</protein>
<dbReference type="FunCoup" id="W5JTI3">
    <property type="interactions" value="29"/>
</dbReference>
<keyword evidence="15" id="KW-1185">Reference proteome</keyword>
<dbReference type="EMBL" id="ADMH02000189">
    <property type="protein sequence ID" value="ETN67431.1"/>
    <property type="molecule type" value="Genomic_DNA"/>
</dbReference>
<keyword evidence="8" id="KW-0677">Repeat</keyword>
<dbReference type="PANTHER" id="PTHR23085:SF16">
    <property type="entry name" value="GH28348P"/>
    <property type="match status" value="1"/>
</dbReference>
<keyword evidence="11" id="KW-0472">Membrane</keyword>
<dbReference type="HOGENOM" id="CLU_008078_0_0_1"/>
<feature type="compositionally biased region" description="Low complexity" evidence="12">
    <location>
        <begin position="662"/>
        <end position="673"/>
    </location>
</feature>
<evidence type="ECO:0000256" key="2">
    <source>
        <dbReference type="ARBA" id="ARBA00004184"/>
    </source>
</evidence>
<dbReference type="Proteomes" id="UP000000673">
    <property type="component" value="Unassembled WGS sequence"/>
</dbReference>
<dbReference type="VEuPathDB" id="VectorBase:ADAC000759"/>
<dbReference type="SMART" id="SM00698">
    <property type="entry name" value="MORN"/>
    <property type="match status" value="6"/>
</dbReference>
<dbReference type="GO" id="GO:0030314">
    <property type="term" value="C:junctional membrane complex"/>
    <property type="evidence" value="ECO:0007669"/>
    <property type="project" value="InterPro"/>
</dbReference>
<sequence>MAHTAAMQAAGNSAAAAAAARADSTHVAGGRYDFEDGGTFCGGWEDNKAHGHGVCTGPKNKGAYSGSWHYGFEVSGIYCWPSGSTYEGHWQNGKRHGLGIEVRGRWVYRGEWTQGFKGRYGVRQSASSTARYEGTWANGLQDGYGSETYADGGSYQGQWQRGMRHGYGVRTSAPFGMAARFRPKSVRVSMTSLRSADGGGGNNQAQTPEPGEKRNHRIDDARGGFVLKAKSDETPVRRNSLVEKTKKGLLSGLKIRKQKSTGDLEKRGTGTGSIRSTASTASWLSTESSQSGMTNKTMHTDSNASFIVEDEQLDASAVETYMGEWKNDKRCGYGISERSDGLKYEGEWYANKKYGYGVTTFKDGTKEEGKYKNNVLITSQKKKHLFLIRSAKFRERIDAAVDSAQRSSKYALQKADIAISRTATARGKAELADGASEEARAESDLAIRIAREFAPDFNPSLLERFDRLRRQRTAYPLLPTGDNVGPGKLGMGPDDGYGGQQLHHTNHTNSTAKKDMEMAMNMKNAMNQSPYGMTNAMSQNRATANYYDQQTKGPSGLSATAASGMHGAGYGHTATTRLGMMDEGQQSTMYSNRQTNVSSNSNNVYGGGMSSQSAANAHTNSYYGATTNASMMKGPGQGVSSSLQGGDGFGGATSPRRNSTLQQQQQQHQQQQQSTSSGRGAMPSLGTIGSQSSIDYFDHYKRPPSRDGSVDRYTRAASKLGGGPPVSRRWRRRAWAAGTRLWMPVRKLANVPATHCAADHNCTRVP</sequence>
<dbReference type="FunFam" id="2.20.110.10:FF:000013">
    <property type="entry name" value="Putative Junctophilin-1"/>
    <property type="match status" value="1"/>
</dbReference>
<feature type="region of interest" description="Disordered" evidence="12">
    <location>
        <begin position="590"/>
        <end position="613"/>
    </location>
</feature>
<dbReference type="VEuPathDB" id="VectorBase:ADAR2_007022"/>
<dbReference type="FunFam" id="2.20.110.10:FF:000001">
    <property type="entry name" value="Junctophilin"/>
    <property type="match status" value="1"/>
</dbReference>
<evidence type="ECO:0000256" key="5">
    <source>
        <dbReference type="ARBA" id="ARBA00022475"/>
    </source>
</evidence>
<feature type="region of interest" description="Disordered" evidence="12">
    <location>
        <begin position="191"/>
        <end position="220"/>
    </location>
</feature>
<dbReference type="SUPFAM" id="SSF82185">
    <property type="entry name" value="Histone H3 K4-specific methyltransferase SET7/9 N-terminal domain"/>
    <property type="match status" value="2"/>
</dbReference>
<comment type="similarity">
    <text evidence="4">Belongs to the junctophilin family.</text>
</comment>
<name>W5JTI3_ANODA</name>
<feature type="compositionally biased region" description="Low complexity" evidence="12">
    <location>
        <begin position="591"/>
        <end position="604"/>
    </location>
</feature>